<feature type="transmembrane region" description="Helical" evidence="9">
    <location>
        <begin position="13"/>
        <end position="34"/>
    </location>
</feature>
<evidence type="ECO:0000256" key="4">
    <source>
        <dbReference type="ARBA" id="ARBA00022519"/>
    </source>
</evidence>
<keyword evidence="3" id="KW-1003">Cell membrane</keyword>
<evidence type="ECO:0000256" key="8">
    <source>
        <dbReference type="ARBA" id="ARBA00023136"/>
    </source>
</evidence>
<comment type="caution">
    <text evidence="11">The sequence shown here is derived from an EMBL/GenBank/DDBJ whole genome shotgun (WGS) entry which is preliminary data.</text>
</comment>
<keyword evidence="2" id="KW-0813">Transport</keyword>
<dbReference type="InterPro" id="IPR024961">
    <property type="entry name" value="T2SS_GspC_N"/>
</dbReference>
<keyword evidence="12" id="KW-1185">Reference proteome</keyword>
<evidence type="ECO:0000256" key="1">
    <source>
        <dbReference type="ARBA" id="ARBA00004533"/>
    </source>
</evidence>
<feature type="domain" description="Type II secretion system protein GspC N-terminal" evidence="10">
    <location>
        <begin position="56"/>
        <end position="153"/>
    </location>
</feature>
<gene>
    <name evidence="11" type="ORF">ACD661_00515</name>
</gene>
<evidence type="ECO:0000256" key="5">
    <source>
        <dbReference type="ARBA" id="ARBA00022692"/>
    </source>
</evidence>
<evidence type="ECO:0000256" key="3">
    <source>
        <dbReference type="ARBA" id="ARBA00022475"/>
    </source>
</evidence>
<dbReference type="Proteomes" id="UP001615550">
    <property type="component" value="Unassembled WGS sequence"/>
</dbReference>
<keyword evidence="6" id="KW-0653">Protein transport</keyword>
<dbReference type="EMBL" id="JBGORX010000001">
    <property type="protein sequence ID" value="MFJ1267032.1"/>
    <property type="molecule type" value="Genomic_DNA"/>
</dbReference>
<keyword evidence="4" id="KW-0997">Cell inner membrane</keyword>
<name>A0ABW8D488_9GAMM</name>
<dbReference type="Pfam" id="PF11356">
    <property type="entry name" value="T2SSC"/>
    <property type="match status" value="1"/>
</dbReference>
<keyword evidence="5 9" id="KW-0812">Transmembrane</keyword>
<evidence type="ECO:0000256" key="7">
    <source>
        <dbReference type="ARBA" id="ARBA00022989"/>
    </source>
</evidence>
<sequence length="170" mass="18594">MKVDFHYLWSGKYAQWIAIALISFFSLLIIIEFFSLRFAPIQVQIVPEPGKGAIPAAQKDDSFNDILNSSLFGVYVSNDLSDGSVKKSMLNVTLVGILFAGTMENSQVIIRSANGEEKTYKIGDTIPGDAVIKRITANGVLVERQGALESLSLPKNELTFEPVAKPLKGE</sequence>
<dbReference type="RefSeq" id="WP_400185524.1">
    <property type="nucleotide sequence ID" value="NZ_JBGORX010000001.1"/>
</dbReference>
<evidence type="ECO:0000313" key="12">
    <source>
        <dbReference type="Proteomes" id="UP001615550"/>
    </source>
</evidence>
<accession>A0ABW8D488</accession>
<keyword evidence="7 9" id="KW-1133">Transmembrane helix</keyword>
<evidence type="ECO:0000259" key="10">
    <source>
        <dbReference type="Pfam" id="PF11356"/>
    </source>
</evidence>
<evidence type="ECO:0000256" key="2">
    <source>
        <dbReference type="ARBA" id="ARBA00022448"/>
    </source>
</evidence>
<evidence type="ECO:0000256" key="6">
    <source>
        <dbReference type="ARBA" id="ARBA00022927"/>
    </source>
</evidence>
<dbReference type="Gene3D" id="2.30.30.830">
    <property type="match status" value="1"/>
</dbReference>
<evidence type="ECO:0000256" key="9">
    <source>
        <dbReference type="SAM" id="Phobius"/>
    </source>
</evidence>
<reference evidence="11 12" key="1">
    <citation type="submission" date="2024-08" db="EMBL/GenBank/DDBJ databases">
        <title>Draft Genome Sequence of Legionella lytica strain DSB2004, Isolated From a Fire Sprinkler System.</title>
        <authorList>
            <person name="Everhart A.D."/>
            <person name="Kidane D.T."/>
            <person name="Farone A.L."/>
            <person name="Farone M.B."/>
        </authorList>
    </citation>
    <scope>NUCLEOTIDE SEQUENCE [LARGE SCALE GENOMIC DNA]</scope>
    <source>
        <strain evidence="11 12">DSB2004</strain>
    </source>
</reference>
<comment type="subcellular location">
    <subcellularLocation>
        <location evidence="1">Cell inner membrane</location>
    </subcellularLocation>
</comment>
<proteinExistence type="predicted"/>
<evidence type="ECO:0000313" key="11">
    <source>
        <dbReference type="EMBL" id="MFJ1267032.1"/>
    </source>
</evidence>
<organism evidence="11 12">
    <name type="scientific">Legionella lytica</name>
    <dbReference type="NCBI Taxonomy" id="96232"/>
    <lineage>
        <taxon>Bacteria</taxon>
        <taxon>Pseudomonadati</taxon>
        <taxon>Pseudomonadota</taxon>
        <taxon>Gammaproteobacteria</taxon>
        <taxon>Legionellales</taxon>
        <taxon>Legionellaceae</taxon>
        <taxon>Legionella</taxon>
    </lineage>
</organism>
<protein>
    <submittedName>
        <fullName evidence="11">Type II secretion system protein N</fullName>
    </submittedName>
</protein>
<keyword evidence="8 9" id="KW-0472">Membrane</keyword>